<keyword evidence="2" id="KW-1185">Reference proteome</keyword>
<name>A0ABW1TGK8_9LACO</name>
<dbReference type="Proteomes" id="UP001596283">
    <property type="component" value="Unassembled WGS sequence"/>
</dbReference>
<evidence type="ECO:0000313" key="2">
    <source>
        <dbReference type="Proteomes" id="UP001596283"/>
    </source>
</evidence>
<organism evidence="1 2">
    <name type="scientific">Levilactobacillus fujinensis</name>
    <dbReference type="NCBI Taxonomy" id="2486024"/>
    <lineage>
        <taxon>Bacteria</taxon>
        <taxon>Bacillati</taxon>
        <taxon>Bacillota</taxon>
        <taxon>Bacilli</taxon>
        <taxon>Lactobacillales</taxon>
        <taxon>Lactobacillaceae</taxon>
        <taxon>Levilactobacillus</taxon>
    </lineage>
</organism>
<sequence>MTVGTAIRRLKSQSSPYRTVARGGNGANATGSLENAEFLSLVFY</sequence>
<accession>A0ABW1TGK8</accession>
<protein>
    <submittedName>
        <fullName evidence="1">Uncharacterized protein</fullName>
    </submittedName>
</protein>
<comment type="caution">
    <text evidence="1">The sequence shown here is derived from an EMBL/GenBank/DDBJ whole genome shotgun (WGS) entry which is preliminary data.</text>
</comment>
<dbReference type="EMBL" id="JBHSSI010000048">
    <property type="protein sequence ID" value="MFC6260966.1"/>
    <property type="molecule type" value="Genomic_DNA"/>
</dbReference>
<reference evidence="2" key="1">
    <citation type="journal article" date="2019" name="Int. J. Syst. Evol. Microbiol.">
        <title>The Global Catalogue of Microorganisms (GCM) 10K type strain sequencing project: providing services to taxonomists for standard genome sequencing and annotation.</title>
        <authorList>
            <consortium name="The Broad Institute Genomics Platform"/>
            <consortium name="The Broad Institute Genome Sequencing Center for Infectious Disease"/>
            <person name="Wu L."/>
            <person name="Ma J."/>
        </authorList>
    </citation>
    <scope>NUCLEOTIDE SEQUENCE [LARGE SCALE GENOMIC DNA]</scope>
    <source>
        <strain evidence="2">CCM 8908</strain>
    </source>
</reference>
<proteinExistence type="predicted"/>
<gene>
    <name evidence="1" type="ORF">ACFP1C_08450</name>
</gene>
<evidence type="ECO:0000313" key="1">
    <source>
        <dbReference type="EMBL" id="MFC6260966.1"/>
    </source>
</evidence>